<evidence type="ECO:0008006" key="2">
    <source>
        <dbReference type="Google" id="ProtNLM"/>
    </source>
</evidence>
<dbReference type="EMBL" id="LAZR01027246">
    <property type="protein sequence ID" value="KKL66316.1"/>
    <property type="molecule type" value="Genomic_DNA"/>
</dbReference>
<dbReference type="Gene3D" id="1.10.10.10">
    <property type="entry name" value="Winged helix-like DNA-binding domain superfamily/Winged helix DNA-binding domain"/>
    <property type="match status" value="1"/>
</dbReference>
<feature type="non-terminal residue" evidence="1">
    <location>
        <position position="43"/>
    </location>
</feature>
<organism evidence="1">
    <name type="scientific">marine sediment metagenome</name>
    <dbReference type="NCBI Taxonomy" id="412755"/>
    <lineage>
        <taxon>unclassified sequences</taxon>
        <taxon>metagenomes</taxon>
        <taxon>ecological metagenomes</taxon>
    </lineage>
</organism>
<sequence>MQQLLSKLNFKSKFNIKKISKELGYTRQTFQKYLNKLKEDNII</sequence>
<gene>
    <name evidence="1" type="ORF">LCGC14_2146180</name>
</gene>
<reference evidence="1" key="1">
    <citation type="journal article" date="2015" name="Nature">
        <title>Complex archaea that bridge the gap between prokaryotes and eukaryotes.</title>
        <authorList>
            <person name="Spang A."/>
            <person name="Saw J.H."/>
            <person name="Jorgensen S.L."/>
            <person name="Zaremba-Niedzwiedzka K."/>
            <person name="Martijn J."/>
            <person name="Lind A.E."/>
            <person name="van Eijk R."/>
            <person name="Schleper C."/>
            <person name="Guy L."/>
            <person name="Ettema T.J."/>
        </authorList>
    </citation>
    <scope>NUCLEOTIDE SEQUENCE</scope>
</reference>
<protein>
    <recommendedName>
        <fullName evidence="2">Helix-turn-helix type 11 domain-containing protein</fullName>
    </recommendedName>
</protein>
<dbReference type="AlphaFoldDB" id="A0A0F9EJ64"/>
<comment type="caution">
    <text evidence="1">The sequence shown here is derived from an EMBL/GenBank/DDBJ whole genome shotgun (WGS) entry which is preliminary data.</text>
</comment>
<dbReference type="InterPro" id="IPR036388">
    <property type="entry name" value="WH-like_DNA-bd_sf"/>
</dbReference>
<evidence type="ECO:0000313" key="1">
    <source>
        <dbReference type="EMBL" id="KKL66316.1"/>
    </source>
</evidence>
<proteinExistence type="predicted"/>
<name>A0A0F9EJ64_9ZZZZ</name>
<accession>A0A0F9EJ64</accession>